<feature type="transmembrane region" description="Helical" evidence="7">
    <location>
        <begin position="389"/>
        <end position="409"/>
    </location>
</feature>
<dbReference type="SUPFAM" id="SSF103473">
    <property type="entry name" value="MFS general substrate transporter"/>
    <property type="match status" value="1"/>
</dbReference>
<feature type="transmembrane region" description="Helical" evidence="7">
    <location>
        <begin position="147"/>
        <end position="169"/>
    </location>
</feature>
<feature type="transmembrane region" description="Helical" evidence="7">
    <location>
        <begin position="88"/>
        <end position="108"/>
    </location>
</feature>
<evidence type="ECO:0000256" key="1">
    <source>
        <dbReference type="ARBA" id="ARBA00004141"/>
    </source>
</evidence>
<evidence type="ECO:0000256" key="5">
    <source>
        <dbReference type="ARBA" id="ARBA00022989"/>
    </source>
</evidence>
<dbReference type="PANTHER" id="PTHR23511">
    <property type="entry name" value="SYNAPTIC VESICLE GLYCOPROTEIN 2"/>
    <property type="match status" value="1"/>
</dbReference>
<gene>
    <name evidence="10" type="ORF">FRZ40_37330</name>
    <name evidence="9" type="ORF">V4C56_35875</name>
</gene>
<keyword evidence="3" id="KW-0813">Transport</keyword>
<dbReference type="InterPro" id="IPR036259">
    <property type="entry name" value="MFS_trans_sf"/>
</dbReference>
<comment type="subcellular location">
    <subcellularLocation>
        <location evidence="1">Membrane</location>
        <topology evidence="1">Multi-pass membrane protein</topology>
    </subcellularLocation>
</comment>
<protein>
    <submittedName>
        <fullName evidence="10">MFS transporter</fullName>
    </submittedName>
</protein>
<organism evidence="10 11">
    <name type="scientific">Paraburkholderia azotifigens</name>
    <dbReference type="NCBI Taxonomy" id="2057004"/>
    <lineage>
        <taxon>Bacteria</taxon>
        <taxon>Pseudomonadati</taxon>
        <taxon>Pseudomonadota</taxon>
        <taxon>Betaproteobacteria</taxon>
        <taxon>Burkholderiales</taxon>
        <taxon>Burkholderiaceae</taxon>
        <taxon>Paraburkholderia</taxon>
    </lineage>
</organism>
<dbReference type="RefSeq" id="WP_147237538.1">
    <property type="nucleotide sequence ID" value="NZ_JAZHFZ010000040.1"/>
</dbReference>
<feature type="transmembrane region" description="Helical" evidence="7">
    <location>
        <begin position="354"/>
        <end position="377"/>
    </location>
</feature>
<evidence type="ECO:0000313" key="9">
    <source>
        <dbReference type="EMBL" id="MEM5344993.1"/>
    </source>
</evidence>
<feature type="transmembrane region" description="Helical" evidence="7">
    <location>
        <begin position="415"/>
        <end position="440"/>
    </location>
</feature>
<dbReference type="InterPro" id="IPR005828">
    <property type="entry name" value="MFS_sugar_transport-like"/>
</dbReference>
<evidence type="ECO:0000256" key="2">
    <source>
        <dbReference type="ARBA" id="ARBA00010992"/>
    </source>
</evidence>
<comment type="caution">
    <text evidence="10">The sequence shown here is derived from an EMBL/GenBank/DDBJ whole genome shotgun (WGS) entry which is preliminary data.</text>
</comment>
<dbReference type="Pfam" id="PF00083">
    <property type="entry name" value="Sugar_tr"/>
    <property type="match status" value="1"/>
</dbReference>
<feature type="transmembrane region" description="Helical" evidence="7">
    <location>
        <begin position="261"/>
        <end position="282"/>
    </location>
</feature>
<feature type="transmembrane region" description="Helical" evidence="7">
    <location>
        <begin position="329"/>
        <end position="348"/>
    </location>
</feature>
<dbReference type="CDD" id="cd17316">
    <property type="entry name" value="MFS_SV2_like"/>
    <property type="match status" value="1"/>
</dbReference>
<dbReference type="PANTHER" id="PTHR23511:SF34">
    <property type="entry name" value="SYNAPTIC VESICLE GLYCOPROTEIN 2"/>
    <property type="match status" value="1"/>
</dbReference>
<dbReference type="Proteomes" id="UP000321776">
    <property type="component" value="Unassembled WGS sequence"/>
</dbReference>
<evidence type="ECO:0000313" key="10">
    <source>
        <dbReference type="EMBL" id="TXC79982.1"/>
    </source>
</evidence>
<evidence type="ECO:0000259" key="8">
    <source>
        <dbReference type="PROSITE" id="PS50850"/>
    </source>
</evidence>
<keyword evidence="4 7" id="KW-0812">Transmembrane</keyword>
<evidence type="ECO:0000256" key="6">
    <source>
        <dbReference type="ARBA" id="ARBA00023136"/>
    </source>
</evidence>
<keyword evidence="6 7" id="KW-0472">Membrane</keyword>
<reference evidence="9 12" key="3">
    <citation type="submission" date="2024-01" db="EMBL/GenBank/DDBJ databases">
        <title>The diversity of rhizobia nodulating Mimosa spp. in eleven states of Brazil covering several biomes is determined by host plant, location, and edaphic factors.</title>
        <authorList>
            <person name="Rouws L."/>
            <person name="Barauna A."/>
            <person name="Beukes C."/>
            <person name="De Faria S.M."/>
            <person name="Gross E."/>
            <person name="Dos Reis Junior F.B."/>
            <person name="Simon M."/>
            <person name="Maluk M."/>
            <person name="Odee D.W."/>
            <person name="Kenicer G."/>
            <person name="Young J.P.W."/>
            <person name="Reis V.M."/>
            <person name="Zilli J."/>
            <person name="James E.K."/>
        </authorList>
    </citation>
    <scope>NUCLEOTIDE SEQUENCE [LARGE SCALE GENOMIC DNA]</scope>
    <source>
        <strain evidence="9 12">JPY530</strain>
    </source>
</reference>
<feature type="transmembrane region" description="Helical" evidence="7">
    <location>
        <begin position="302"/>
        <end position="322"/>
    </location>
</feature>
<evidence type="ECO:0000313" key="12">
    <source>
        <dbReference type="Proteomes" id="UP001481677"/>
    </source>
</evidence>
<dbReference type="InterPro" id="IPR020846">
    <property type="entry name" value="MFS_dom"/>
</dbReference>
<evidence type="ECO:0000256" key="7">
    <source>
        <dbReference type="SAM" id="Phobius"/>
    </source>
</evidence>
<keyword evidence="12" id="KW-1185">Reference proteome</keyword>
<evidence type="ECO:0000256" key="4">
    <source>
        <dbReference type="ARBA" id="ARBA00022692"/>
    </source>
</evidence>
<dbReference type="Proteomes" id="UP001481677">
    <property type="component" value="Unassembled WGS sequence"/>
</dbReference>
<feature type="transmembrane region" description="Helical" evidence="7">
    <location>
        <begin position="175"/>
        <end position="192"/>
    </location>
</feature>
<accession>A0A5C6V3R5</accession>
<dbReference type="InterPro" id="IPR005829">
    <property type="entry name" value="Sugar_transporter_CS"/>
</dbReference>
<evidence type="ECO:0000256" key="3">
    <source>
        <dbReference type="ARBA" id="ARBA00022448"/>
    </source>
</evidence>
<reference evidence="10 11" key="1">
    <citation type="journal article" date="2018" name="Int. J. Syst. Evol. Microbiol.">
        <title>Paraburkholderia azotifigens sp. nov., a nitrogen-fixing bacterium isolated from paddy soil.</title>
        <authorList>
            <person name="Choi G.M."/>
            <person name="Im W.T."/>
        </authorList>
    </citation>
    <scope>NUCLEOTIDE SEQUENCE [LARGE SCALE GENOMIC DNA]</scope>
    <source>
        <strain evidence="10 11">NF 2-5-3</strain>
    </source>
</reference>
<reference evidence="10" key="2">
    <citation type="submission" date="2019-08" db="EMBL/GenBank/DDBJ databases">
        <authorList>
            <person name="Im W.-T."/>
        </authorList>
    </citation>
    <scope>NUCLEOTIDE SEQUENCE</scope>
    <source>
        <strain evidence="10">NF 2-5-3</strain>
    </source>
</reference>
<feature type="transmembrane region" description="Helical" evidence="7">
    <location>
        <begin position="21"/>
        <end position="50"/>
    </location>
</feature>
<dbReference type="EMBL" id="VOQS01000005">
    <property type="protein sequence ID" value="TXC79982.1"/>
    <property type="molecule type" value="Genomic_DNA"/>
</dbReference>
<dbReference type="EMBL" id="JAZHGA010000040">
    <property type="protein sequence ID" value="MEM5344993.1"/>
    <property type="molecule type" value="Genomic_DNA"/>
</dbReference>
<dbReference type="PROSITE" id="PS00216">
    <property type="entry name" value="SUGAR_TRANSPORT_1"/>
    <property type="match status" value="1"/>
</dbReference>
<dbReference type="AlphaFoldDB" id="A0A5C6V3R5"/>
<name>A0A5C6V3R5_9BURK</name>
<feature type="transmembrane region" description="Helical" evidence="7">
    <location>
        <begin position="56"/>
        <end position="76"/>
    </location>
</feature>
<sequence>MQMDVGIGVRLDRLPLSGFHWRLLGLIAAGMYFDSFDIYIAGAVLAAMIHSGESTLSLNAAFVSVTFIGMMTGAWLSGLLGDRFGRRFCYQFNLGIYGFASIAAALAPSIYWLIFFRLVMGVGMGAEIVVGYGTLSEFIPAEWRGRFGTILNLIINTSLFLSTFLGWLIVPQYGWRWMFAIAGCGALVVWFLRKSMPESPRWLASRGRGDEARQIVERIETACGGFAGSATSRATLAHETSTREFYSNDQGRLGDLFSRRLLTRTITAITVLVALFTVNYAFVSWIPTFLVKQGHSVSNSLGLTALMFAGGPVGSLIAFALAEHLGRKWGIVVFSLVCVAFGVAYPFAQSAVAITALGFAITCCIYVLSSFSVATYVPELFPTELRLRGSGLANTAGRAVSIAVPYAVAGAYTRFGIAGVLTLIVGTLLVQALIVSVLGAETKQRSLESIAADAGVASEEAVEGGATAAMK</sequence>
<dbReference type="GO" id="GO:0022857">
    <property type="term" value="F:transmembrane transporter activity"/>
    <property type="evidence" value="ECO:0007669"/>
    <property type="project" value="InterPro"/>
</dbReference>
<dbReference type="PROSITE" id="PS50850">
    <property type="entry name" value="MFS"/>
    <property type="match status" value="1"/>
</dbReference>
<proteinExistence type="inferred from homology"/>
<evidence type="ECO:0000313" key="11">
    <source>
        <dbReference type="Proteomes" id="UP000321776"/>
    </source>
</evidence>
<feature type="transmembrane region" description="Helical" evidence="7">
    <location>
        <begin position="114"/>
        <end position="135"/>
    </location>
</feature>
<feature type="domain" description="Major facilitator superfamily (MFS) profile" evidence="8">
    <location>
        <begin position="23"/>
        <end position="443"/>
    </location>
</feature>
<dbReference type="Gene3D" id="1.20.1250.20">
    <property type="entry name" value="MFS general substrate transporter like domains"/>
    <property type="match status" value="1"/>
</dbReference>
<dbReference type="GO" id="GO:0016020">
    <property type="term" value="C:membrane"/>
    <property type="evidence" value="ECO:0007669"/>
    <property type="project" value="UniProtKB-SubCell"/>
</dbReference>
<keyword evidence="5 7" id="KW-1133">Transmembrane helix</keyword>
<comment type="similarity">
    <text evidence="2">Belongs to the major facilitator superfamily. Sugar transporter (TC 2.A.1.1) family.</text>
</comment>